<dbReference type="Proteomes" id="UP000709295">
    <property type="component" value="Unassembled WGS sequence"/>
</dbReference>
<dbReference type="AlphaFoldDB" id="A0A8J5IG86"/>
<accession>A0A8J5IG86</accession>
<gene>
    <name evidence="1" type="ORF">JG688_00014232</name>
</gene>
<comment type="caution">
    <text evidence="1">The sequence shown here is derived from an EMBL/GenBank/DDBJ whole genome shotgun (WGS) entry which is preliminary data.</text>
</comment>
<sequence>MWKKRILLFQTAVNSRYPVNGKGIIPVLNKLELLGKALTNPKSVRLIFAVSRPQGTRMEDKQTVQSESLADSENVDCISIVGPVEMNQLRAINVWTVRYLRRAVDVPLAQYRAFFSLEVLAQYATILENFDERQSSIESMLTNIPQYVWEL</sequence>
<keyword evidence="2" id="KW-1185">Reference proteome</keyword>
<reference evidence="1" key="1">
    <citation type="submission" date="2021-01" db="EMBL/GenBank/DDBJ databases">
        <title>Phytophthora aleatoria, a newly-described species from Pinus radiata is distinct from Phytophthora cactorum isolates based on comparative genomics.</title>
        <authorList>
            <person name="Mcdougal R."/>
            <person name="Panda P."/>
            <person name="Williams N."/>
            <person name="Studholme D.J."/>
        </authorList>
    </citation>
    <scope>NUCLEOTIDE SEQUENCE</scope>
    <source>
        <strain evidence="1">NZFS 4037</strain>
    </source>
</reference>
<protein>
    <submittedName>
        <fullName evidence="1">Uncharacterized protein</fullName>
    </submittedName>
</protein>
<name>A0A8J5IG86_9STRA</name>
<organism evidence="1 2">
    <name type="scientific">Phytophthora aleatoria</name>
    <dbReference type="NCBI Taxonomy" id="2496075"/>
    <lineage>
        <taxon>Eukaryota</taxon>
        <taxon>Sar</taxon>
        <taxon>Stramenopiles</taxon>
        <taxon>Oomycota</taxon>
        <taxon>Peronosporomycetes</taxon>
        <taxon>Peronosporales</taxon>
        <taxon>Peronosporaceae</taxon>
        <taxon>Phytophthora</taxon>
    </lineage>
</organism>
<evidence type="ECO:0000313" key="2">
    <source>
        <dbReference type="Proteomes" id="UP000709295"/>
    </source>
</evidence>
<dbReference type="EMBL" id="JAENGY010001322">
    <property type="protein sequence ID" value="KAG6950296.1"/>
    <property type="molecule type" value="Genomic_DNA"/>
</dbReference>
<evidence type="ECO:0000313" key="1">
    <source>
        <dbReference type="EMBL" id="KAG6950296.1"/>
    </source>
</evidence>
<proteinExistence type="predicted"/>